<protein>
    <submittedName>
        <fullName evidence="2">Uncharacterized conserved protein, contains von Willebrand factor type A (VWA) domain</fullName>
    </submittedName>
</protein>
<reference evidence="3" key="1">
    <citation type="submission" date="2016-10" db="EMBL/GenBank/DDBJ databases">
        <authorList>
            <person name="Varghese N."/>
            <person name="Submissions S."/>
        </authorList>
    </citation>
    <scope>NUCLEOTIDE SEQUENCE [LARGE SCALE GENOMIC DNA]</scope>
    <source>
        <strain evidence="3">CGMCC 1.10789</strain>
    </source>
</reference>
<dbReference type="EMBL" id="FNFV01000001">
    <property type="protein sequence ID" value="SDJ96950.1"/>
    <property type="molecule type" value="Genomic_DNA"/>
</dbReference>
<dbReference type="InterPro" id="IPR036465">
    <property type="entry name" value="vWFA_dom_sf"/>
</dbReference>
<dbReference type="Gene3D" id="3.40.50.410">
    <property type="entry name" value="von Willebrand factor, type A domain"/>
    <property type="match status" value="1"/>
</dbReference>
<evidence type="ECO:0000256" key="1">
    <source>
        <dbReference type="SAM" id="MobiDB-lite"/>
    </source>
</evidence>
<dbReference type="Proteomes" id="UP000199328">
    <property type="component" value="Unassembled WGS sequence"/>
</dbReference>
<keyword evidence="3" id="KW-1185">Reference proteome</keyword>
<dbReference type="OrthoDB" id="9790469at2"/>
<dbReference type="STRING" id="990712.SAMN05216257_101157"/>
<dbReference type="SUPFAM" id="SSF53300">
    <property type="entry name" value="vWA-like"/>
    <property type="match status" value="1"/>
</dbReference>
<dbReference type="CDD" id="cd00198">
    <property type="entry name" value="vWFA"/>
    <property type="match status" value="1"/>
</dbReference>
<dbReference type="PANTHER" id="PTHR39338">
    <property type="entry name" value="BLL5662 PROTEIN-RELATED"/>
    <property type="match status" value="1"/>
</dbReference>
<name>A0A1G8Y4G3_9RHOB</name>
<dbReference type="PANTHER" id="PTHR39338:SF6">
    <property type="entry name" value="BLL5662 PROTEIN"/>
    <property type="match status" value="1"/>
</dbReference>
<dbReference type="PIRSF" id="PIRSF010256">
    <property type="entry name" value="CoxE_vWa"/>
    <property type="match status" value="1"/>
</dbReference>
<gene>
    <name evidence="2" type="ORF">SAMN05216257_101157</name>
</gene>
<evidence type="ECO:0000313" key="2">
    <source>
        <dbReference type="EMBL" id="SDJ96950.1"/>
    </source>
</evidence>
<organism evidence="2 3">
    <name type="scientific">Meinhardsimonia xiamenensis</name>
    <dbReference type="NCBI Taxonomy" id="990712"/>
    <lineage>
        <taxon>Bacteria</taxon>
        <taxon>Pseudomonadati</taxon>
        <taxon>Pseudomonadota</taxon>
        <taxon>Alphaproteobacteria</taxon>
        <taxon>Rhodobacterales</taxon>
        <taxon>Paracoccaceae</taxon>
        <taxon>Meinhardsimonia</taxon>
    </lineage>
</organism>
<dbReference type="Pfam" id="PF05762">
    <property type="entry name" value="VWA_CoxE"/>
    <property type="match status" value="1"/>
</dbReference>
<accession>A0A1G8Y4G3</accession>
<dbReference type="AlphaFoldDB" id="A0A1G8Y4G3"/>
<proteinExistence type="predicted"/>
<dbReference type="InterPro" id="IPR011195">
    <property type="entry name" value="UCP010256"/>
</dbReference>
<sequence length="393" mass="42889">MGITRFPARAEGLADRMAGFIAHLRLNGLRVGPRETGEALAALAAVKATDPAEARMALAALLAGDAEDWRRFDELFDAYWFNAGRARERQAPGAHVRVQSARPKLWQPHFGEEESGGPGAEPDQADSGEGEAEGTEGRLIATRGENLSRRDLRELMDDDSLARAEAAAEAIARAIRDRLSRRRRAASRGEALDLRRIMRTSLTRGGEPIELHRRARPPRPMRVVALLDVSGSMSVHARIFLAFLRGLVGAAEADAYLFHTRLMRVTDALRDHDTLRAAARLSLMAEGFGGGTDISGCLERFMAGYGARALGGRTLVMIVSDGYCTSPPERLGAALARLRRKARRVVWLNPLGGWQEHAPVARAMSAARPHLDAMLPANTLEALTALENEFSRL</sequence>
<dbReference type="InterPro" id="IPR008912">
    <property type="entry name" value="Uncharacterised_CoxE"/>
</dbReference>
<evidence type="ECO:0000313" key="3">
    <source>
        <dbReference type="Proteomes" id="UP000199328"/>
    </source>
</evidence>
<feature type="region of interest" description="Disordered" evidence="1">
    <location>
        <begin position="91"/>
        <end position="143"/>
    </location>
</feature>
<dbReference type="RefSeq" id="WP_092497214.1">
    <property type="nucleotide sequence ID" value="NZ_FNFV01000001.1"/>
</dbReference>
<feature type="compositionally biased region" description="Acidic residues" evidence="1">
    <location>
        <begin position="123"/>
        <end position="134"/>
    </location>
</feature>